<dbReference type="Pfam" id="PF00069">
    <property type="entry name" value="Pkinase"/>
    <property type="match status" value="1"/>
</dbReference>
<evidence type="ECO:0000313" key="7">
    <source>
        <dbReference type="EnsemblMetazoa" id="AMAM019085-PA"/>
    </source>
</evidence>
<dbReference type="InterPro" id="IPR050117">
    <property type="entry name" value="MAPK"/>
</dbReference>
<dbReference type="PANTHER" id="PTHR24055">
    <property type="entry name" value="MITOGEN-ACTIVATED PROTEIN KINASE"/>
    <property type="match status" value="1"/>
</dbReference>
<dbReference type="InterPro" id="IPR011009">
    <property type="entry name" value="Kinase-like_dom_sf"/>
</dbReference>
<dbReference type="EnsemblMetazoa" id="AMAM019085-RA">
    <property type="protein sequence ID" value="AMAM019085-PA"/>
    <property type="gene ID" value="AMAM019085"/>
</dbReference>
<keyword evidence="2" id="KW-0808">Transferase</keyword>
<keyword evidence="4" id="KW-0418">Kinase</keyword>
<name>A0A182T3T9_9DIPT</name>
<accession>A0A182T3T9</accession>
<reference evidence="8" key="1">
    <citation type="submission" date="2013-09" db="EMBL/GenBank/DDBJ databases">
        <title>The Genome Sequence of Anopheles maculatus species B.</title>
        <authorList>
            <consortium name="The Broad Institute Genomics Platform"/>
            <person name="Neafsey D.E."/>
            <person name="Besansky N."/>
            <person name="Howell P."/>
            <person name="Walton C."/>
            <person name="Young S.K."/>
            <person name="Zeng Q."/>
            <person name="Gargeya S."/>
            <person name="Fitzgerald M."/>
            <person name="Haas B."/>
            <person name="Abouelleil A."/>
            <person name="Allen A.W."/>
            <person name="Alvarado L."/>
            <person name="Arachchi H.M."/>
            <person name="Berlin A.M."/>
            <person name="Chapman S.B."/>
            <person name="Gainer-Dewar J."/>
            <person name="Goldberg J."/>
            <person name="Griggs A."/>
            <person name="Gujja S."/>
            <person name="Hansen M."/>
            <person name="Howarth C."/>
            <person name="Imamovic A."/>
            <person name="Ireland A."/>
            <person name="Larimer J."/>
            <person name="McCowan C."/>
            <person name="Murphy C."/>
            <person name="Pearson M."/>
            <person name="Poon T.W."/>
            <person name="Priest M."/>
            <person name="Roberts A."/>
            <person name="Saif S."/>
            <person name="Shea T."/>
            <person name="Sisk P."/>
            <person name="Sykes S."/>
            <person name="Wortman J."/>
            <person name="Nusbaum C."/>
            <person name="Birren B."/>
        </authorList>
    </citation>
    <scope>NUCLEOTIDE SEQUENCE [LARGE SCALE GENOMIC DNA]</scope>
    <source>
        <strain evidence="8">maculatus3</strain>
    </source>
</reference>
<dbReference type="Proteomes" id="UP000075901">
    <property type="component" value="Unassembled WGS sequence"/>
</dbReference>
<dbReference type="GO" id="GO:0005524">
    <property type="term" value="F:ATP binding"/>
    <property type="evidence" value="ECO:0007669"/>
    <property type="project" value="UniProtKB-KW"/>
</dbReference>
<feature type="domain" description="Protein kinase" evidence="6">
    <location>
        <begin position="1"/>
        <end position="212"/>
    </location>
</feature>
<evidence type="ECO:0000256" key="3">
    <source>
        <dbReference type="ARBA" id="ARBA00022741"/>
    </source>
</evidence>
<dbReference type="Gene3D" id="1.10.510.10">
    <property type="entry name" value="Transferase(Phosphotransferase) domain 1"/>
    <property type="match status" value="1"/>
</dbReference>
<dbReference type="VEuPathDB" id="VectorBase:AMAM019085"/>
<reference evidence="7" key="2">
    <citation type="submission" date="2020-05" db="UniProtKB">
        <authorList>
            <consortium name="EnsemblMetazoa"/>
        </authorList>
    </citation>
    <scope>IDENTIFICATION</scope>
    <source>
        <strain evidence="7">maculatus3</strain>
    </source>
</reference>
<keyword evidence="5" id="KW-0067">ATP-binding</keyword>
<dbReference type="GO" id="GO:0004674">
    <property type="term" value="F:protein serine/threonine kinase activity"/>
    <property type="evidence" value="ECO:0007669"/>
    <property type="project" value="UniProtKB-KW"/>
</dbReference>
<dbReference type="SUPFAM" id="SSF56112">
    <property type="entry name" value="Protein kinase-like (PK-like)"/>
    <property type="match status" value="1"/>
</dbReference>
<dbReference type="InterPro" id="IPR008271">
    <property type="entry name" value="Ser/Thr_kinase_AS"/>
</dbReference>
<dbReference type="PROSITE" id="PS50011">
    <property type="entry name" value="PROTEIN_KINASE_DOM"/>
    <property type="match status" value="1"/>
</dbReference>
<dbReference type="PROSITE" id="PS00108">
    <property type="entry name" value="PROTEIN_KINASE_ST"/>
    <property type="match status" value="1"/>
</dbReference>
<evidence type="ECO:0000259" key="6">
    <source>
        <dbReference type="PROSITE" id="PS50011"/>
    </source>
</evidence>
<keyword evidence="3" id="KW-0547">Nucleotide-binding</keyword>
<proteinExistence type="predicted"/>
<dbReference type="InterPro" id="IPR000719">
    <property type="entry name" value="Prot_kinase_dom"/>
</dbReference>
<evidence type="ECO:0000256" key="5">
    <source>
        <dbReference type="ARBA" id="ARBA00022840"/>
    </source>
</evidence>
<evidence type="ECO:0000256" key="2">
    <source>
        <dbReference type="ARBA" id="ARBA00022679"/>
    </source>
</evidence>
<organism evidence="7 8">
    <name type="scientific">Anopheles maculatus</name>
    <dbReference type="NCBI Taxonomy" id="74869"/>
    <lineage>
        <taxon>Eukaryota</taxon>
        <taxon>Metazoa</taxon>
        <taxon>Ecdysozoa</taxon>
        <taxon>Arthropoda</taxon>
        <taxon>Hexapoda</taxon>
        <taxon>Insecta</taxon>
        <taxon>Pterygota</taxon>
        <taxon>Neoptera</taxon>
        <taxon>Endopterygota</taxon>
        <taxon>Diptera</taxon>
        <taxon>Nematocera</taxon>
        <taxon>Culicoidea</taxon>
        <taxon>Culicidae</taxon>
        <taxon>Anophelinae</taxon>
        <taxon>Anopheles</taxon>
        <taxon>Anopheles maculatus group</taxon>
    </lineage>
</organism>
<sequence length="326" mass="37964">MDLMDMSLYDYMQTRSRPFSEARVRKMLYQIVLGLEHLHQNDIFHRDVKPENILVKFHDGIVGRREALQLADFGSAARITNRPPFAIYIATRWYRAPECMLSLGHYGPKMDVWAVGCCFYEMLTLKPLFQGENELEMLDAIHTLLGSPSGQVLERFKPLNVNNLKFPNRRGIELRLHLPLLNAIGIDLMKRMLVYCPERRISAKNLVKHVYFEDIMKRKKLSKFSLSHQSIQYVGDEAGSTVRQASQAKNNLKQYQKVPGSSVSSVASYQTNNTFHILSVEEQKRINKKKERMWNMNPASMEKQKHPYRTARKQMKLVDGKWSIWS</sequence>
<dbReference type="SMART" id="SM00220">
    <property type="entry name" value="S_TKc"/>
    <property type="match status" value="1"/>
</dbReference>
<keyword evidence="1" id="KW-0723">Serine/threonine-protein kinase</keyword>
<keyword evidence="8" id="KW-1185">Reference proteome</keyword>
<evidence type="ECO:0000256" key="4">
    <source>
        <dbReference type="ARBA" id="ARBA00022777"/>
    </source>
</evidence>
<evidence type="ECO:0000313" key="8">
    <source>
        <dbReference type="Proteomes" id="UP000075901"/>
    </source>
</evidence>
<evidence type="ECO:0000256" key="1">
    <source>
        <dbReference type="ARBA" id="ARBA00022527"/>
    </source>
</evidence>
<protein>
    <recommendedName>
        <fullName evidence="6">Protein kinase domain-containing protein</fullName>
    </recommendedName>
</protein>
<dbReference type="AlphaFoldDB" id="A0A182T3T9"/>
<dbReference type="FunFam" id="1.10.510.10:FF:000624">
    <property type="entry name" value="Mitogen-activated protein kinase"/>
    <property type="match status" value="1"/>
</dbReference>